<accession>A0A2P2Q649</accession>
<organism evidence="1">
    <name type="scientific">Rhizophora mucronata</name>
    <name type="common">Asiatic mangrove</name>
    <dbReference type="NCBI Taxonomy" id="61149"/>
    <lineage>
        <taxon>Eukaryota</taxon>
        <taxon>Viridiplantae</taxon>
        <taxon>Streptophyta</taxon>
        <taxon>Embryophyta</taxon>
        <taxon>Tracheophyta</taxon>
        <taxon>Spermatophyta</taxon>
        <taxon>Magnoliopsida</taxon>
        <taxon>eudicotyledons</taxon>
        <taxon>Gunneridae</taxon>
        <taxon>Pentapetalae</taxon>
        <taxon>rosids</taxon>
        <taxon>fabids</taxon>
        <taxon>Malpighiales</taxon>
        <taxon>Rhizophoraceae</taxon>
        <taxon>Rhizophora</taxon>
    </lineage>
</organism>
<protein>
    <submittedName>
        <fullName evidence="1">Uncharacterized protein</fullName>
    </submittedName>
</protein>
<dbReference type="EMBL" id="GGEC01081973">
    <property type="protein sequence ID" value="MBX62457.1"/>
    <property type="molecule type" value="Transcribed_RNA"/>
</dbReference>
<name>A0A2P2Q649_RHIMU</name>
<reference evidence="1" key="1">
    <citation type="submission" date="2018-02" db="EMBL/GenBank/DDBJ databases">
        <title>Rhizophora mucronata_Transcriptome.</title>
        <authorList>
            <person name="Meera S.P."/>
            <person name="Sreeshan A."/>
            <person name="Augustine A."/>
        </authorList>
    </citation>
    <scope>NUCLEOTIDE SEQUENCE</scope>
    <source>
        <tissue evidence="1">Leaf</tissue>
    </source>
</reference>
<proteinExistence type="predicted"/>
<sequence>MQLFYCFFYLCFKSNSRCNLVTNCWIYVGLRRVHFLMDAIARDTFPFYLLRR</sequence>
<evidence type="ECO:0000313" key="1">
    <source>
        <dbReference type="EMBL" id="MBX62457.1"/>
    </source>
</evidence>
<dbReference type="AlphaFoldDB" id="A0A2P2Q649"/>